<dbReference type="InterPro" id="IPR011063">
    <property type="entry name" value="TilS/TtcA_N"/>
</dbReference>
<evidence type="ECO:0000313" key="9">
    <source>
        <dbReference type="Proteomes" id="UP000184330"/>
    </source>
</evidence>
<name>A0A1L7WGW7_9HELO</name>
<evidence type="ECO:0000256" key="3">
    <source>
        <dbReference type="ARBA" id="ARBA00022694"/>
    </source>
</evidence>
<dbReference type="PANTHER" id="PTHR43033:SF1">
    <property type="entry name" value="TRNA(ILE)-LYSIDINE SYNTHASE-RELATED"/>
    <property type="match status" value="1"/>
</dbReference>
<proteinExistence type="inferred from homology"/>
<evidence type="ECO:0000256" key="5">
    <source>
        <dbReference type="ARBA" id="ARBA00022840"/>
    </source>
</evidence>
<dbReference type="Pfam" id="PF01171">
    <property type="entry name" value="ATP_bind_3"/>
    <property type="match status" value="1"/>
</dbReference>
<dbReference type="GO" id="GO:0008033">
    <property type="term" value="P:tRNA processing"/>
    <property type="evidence" value="ECO:0007669"/>
    <property type="project" value="UniProtKB-KW"/>
</dbReference>
<dbReference type="AlphaFoldDB" id="A0A1L7WGW7"/>
<dbReference type="SUPFAM" id="SSF52402">
    <property type="entry name" value="Adenine nucleotide alpha hydrolases-like"/>
    <property type="match status" value="1"/>
</dbReference>
<protein>
    <recommendedName>
        <fullName evidence="1">tRNA(Ile)-lysidine synthetase</fullName>
        <ecNumber evidence="1">6.3.4.19</ecNumber>
    </recommendedName>
</protein>
<dbReference type="Gene3D" id="3.40.50.620">
    <property type="entry name" value="HUPs"/>
    <property type="match status" value="1"/>
</dbReference>
<dbReference type="Proteomes" id="UP000184330">
    <property type="component" value="Unassembled WGS sequence"/>
</dbReference>
<organism evidence="8 9">
    <name type="scientific">Phialocephala subalpina</name>
    <dbReference type="NCBI Taxonomy" id="576137"/>
    <lineage>
        <taxon>Eukaryota</taxon>
        <taxon>Fungi</taxon>
        <taxon>Dikarya</taxon>
        <taxon>Ascomycota</taxon>
        <taxon>Pezizomycotina</taxon>
        <taxon>Leotiomycetes</taxon>
        <taxon>Helotiales</taxon>
        <taxon>Mollisiaceae</taxon>
        <taxon>Phialocephala</taxon>
        <taxon>Phialocephala fortinii species complex</taxon>
    </lineage>
</organism>
<dbReference type="EC" id="6.3.4.19" evidence="1"/>
<comment type="catalytic activity">
    <reaction evidence="6">
        <text>cytidine(34) in tRNA(Ile2) + L-lysine + ATP = lysidine(34) in tRNA(Ile2) + AMP + diphosphate + H(+)</text>
        <dbReference type="Rhea" id="RHEA:43744"/>
        <dbReference type="Rhea" id="RHEA-COMP:10625"/>
        <dbReference type="Rhea" id="RHEA-COMP:10670"/>
        <dbReference type="ChEBI" id="CHEBI:15378"/>
        <dbReference type="ChEBI" id="CHEBI:30616"/>
        <dbReference type="ChEBI" id="CHEBI:32551"/>
        <dbReference type="ChEBI" id="CHEBI:33019"/>
        <dbReference type="ChEBI" id="CHEBI:82748"/>
        <dbReference type="ChEBI" id="CHEBI:83665"/>
        <dbReference type="ChEBI" id="CHEBI:456215"/>
        <dbReference type="EC" id="6.3.4.19"/>
    </reaction>
</comment>
<evidence type="ECO:0000256" key="2">
    <source>
        <dbReference type="ARBA" id="ARBA00022598"/>
    </source>
</evidence>
<dbReference type="GO" id="GO:0005524">
    <property type="term" value="F:ATP binding"/>
    <property type="evidence" value="ECO:0007669"/>
    <property type="project" value="UniProtKB-KW"/>
</dbReference>
<evidence type="ECO:0000256" key="6">
    <source>
        <dbReference type="ARBA" id="ARBA00048539"/>
    </source>
</evidence>
<keyword evidence="9" id="KW-1185">Reference proteome</keyword>
<dbReference type="OrthoDB" id="434144at2759"/>
<sequence>MGSISNALGSSARHITTLEFAKSLARVIRIGKSSFDGRRQHFKTVGLAISGGVDSMALAALCSNIQNLPHVKPEMGLDEIQLLKYISFKAFIVDHQVRPGSEEEANAVSNILEGRGIKSEVLKIHWSEAQKPAALSNFETVARKHRFRLLGKACKDSGINSLLLAHHEDDQVETVMMRMLAGHRRSGLVGIKESAGIPECYGMHGVYESGGLDKTPSKMIPEEQKFLPKLSSTSVQLQIERGGIKIYRPMLAFSKARLIATCQHEKMEWFEDHTNKDPTLTKRNAIRHMYNSHAIPTALTKPAILALCQRSQDSLLRQDAVVDSLVAKCVIKTFNTRTGTVTVRFPEVDLIFRATADSEIDCGRVAAEMLRRILFLVSPEEHIELASLQGTVRYMFPGLFETGLEGFKQALLKPFTVASVLLQPMVPKVPGQERKAHLLDEPETEQKSQPLWLLSRQPYSLLQQPPSMIIPPTENVDWTPWTLYDGRYWIRVMNRSRGVTMNIRPFFPEDMRNFQSSLEEPHQRKFNRVLKAEASGDMRWTLPSLSSRTTDSEEDVILALPTLGFYGQKTEADSLVRWEVRYKKVDLTGLSIDPPGEKKKNRKARG</sequence>
<dbReference type="InterPro" id="IPR012094">
    <property type="entry name" value="tRNA_Ile_lys_synt"/>
</dbReference>
<dbReference type="PANTHER" id="PTHR43033">
    <property type="entry name" value="TRNA(ILE)-LYSIDINE SYNTHASE-RELATED"/>
    <property type="match status" value="1"/>
</dbReference>
<dbReference type="NCBIfam" id="TIGR02432">
    <property type="entry name" value="lysidine_TilS_N"/>
    <property type="match status" value="1"/>
</dbReference>
<evidence type="ECO:0000259" key="7">
    <source>
        <dbReference type="Pfam" id="PF01171"/>
    </source>
</evidence>
<reference evidence="8 9" key="1">
    <citation type="submission" date="2016-03" db="EMBL/GenBank/DDBJ databases">
        <authorList>
            <person name="Ploux O."/>
        </authorList>
    </citation>
    <scope>NUCLEOTIDE SEQUENCE [LARGE SCALE GENOMIC DNA]</scope>
    <source>
        <strain evidence="8 9">UAMH 11012</strain>
    </source>
</reference>
<dbReference type="HAMAP" id="MF_01161">
    <property type="entry name" value="tRNA_Ile_lys_synt"/>
    <property type="match status" value="1"/>
</dbReference>
<feature type="domain" description="tRNA(Ile)-lysidine/2-thiocytidine synthase N-terminal" evidence="7">
    <location>
        <begin position="46"/>
        <end position="288"/>
    </location>
</feature>
<keyword evidence="5" id="KW-0067">ATP-binding</keyword>
<evidence type="ECO:0000256" key="1">
    <source>
        <dbReference type="ARBA" id="ARBA00013267"/>
    </source>
</evidence>
<keyword evidence="2" id="KW-0436">Ligase</keyword>
<evidence type="ECO:0000313" key="8">
    <source>
        <dbReference type="EMBL" id="CZR52024.1"/>
    </source>
</evidence>
<keyword evidence="3" id="KW-0819">tRNA processing</keyword>
<dbReference type="CDD" id="cd01992">
    <property type="entry name" value="TilS_N"/>
    <property type="match status" value="1"/>
</dbReference>
<keyword evidence="4" id="KW-0547">Nucleotide-binding</keyword>
<accession>A0A1L7WGW7</accession>
<dbReference type="STRING" id="576137.A0A1L7WGW7"/>
<dbReference type="GO" id="GO:0032267">
    <property type="term" value="F:tRNA(Ile)-lysidine synthase activity"/>
    <property type="evidence" value="ECO:0007669"/>
    <property type="project" value="UniProtKB-EC"/>
</dbReference>
<dbReference type="EMBL" id="FJOG01000002">
    <property type="protein sequence ID" value="CZR52024.1"/>
    <property type="molecule type" value="Genomic_DNA"/>
</dbReference>
<evidence type="ECO:0000256" key="4">
    <source>
        <dbReference type="ARBA" id="ARBA00022741"/>
    </source>
</evidence>
<gene>
    <name evidence="8" type="ORF">PAC_01901</name>
</gene>
<dbReference type="InterPro" id="IPR014729">
    <property type="entry name" value="Rossmann-like_a/b/a_fold"/>
</dbReference>
<dbReference type="InterPro" id="IPR012795">
    <property type="entry name" value="tRNA_Ile_lys_synt_N"/>
</dbReference>